<dbReference type="InterPro" id="IPR001646">
    <property type="entry name" value="5peptide_repeat"/>
</dbReference>
<dbReference type="RefSeq" id="WP_055208754.1">
    <property type="nucleotide sequence ID" value="NZ_CZBO01000008.1"/>
</dbReference>
<dbReference type="InterPro" id="IPR010359">
    <property type="entry name" value="IrrE_HExxH"/>
</dbReference>
<dbReference type="EMBL" id="CZBO01000008">
    <property type="protein sequence ID" value="CUQ30361.1"/>
    <property type="molecule type" value="Genomic_DNA"/>
</dbReference>
<dbReference type="GO" id="GO:0003697">
    <property type="term" value="F:single-stranded DNA binding"/>
    <property type="evidence" value="ECO:0007669"/>
    <property type="project" value="InterPro"/>
</dbReference>
<evidence type="ECO:0000259" key="1">
    <source>
        <dbReference type="Pfam" id="PF06114"/>
    </source>
</evidence>
<dbReference type="SUPFAM" id="SSF141571">
    <property type="entry name" value="Pentapeptide repeat-like"/>
    <property type="match status" value="1"/>
</dbReference>
<evidence type="ECO:0000259" key="2">
    <source>
        <dbReference type="Pfam" id="PF08401"/>
    </source>
</evidence>
<dbReference type="Proteomes" id="UP000095563">
    <property type="component" value="Unassembled WGS sequence"/>
</dbReference>
<evidence type="ECO:0000313" key="3">
    <source>
        <dbReference type="EMBL" id="CUQ30361.1"/>
    </source>
</evidence>
<feature type="domain" description="N-terminal" evidence="2">
    <location>
        <begin position="31"/>
        <end position="126"/>
    </location>
</feature>
<dbReference type="InterPro" id="IPR013610">
    <property type="entry name" value="ArdC_N"/>
</dbReference>
<reference evidence="3 4" key="1">
    <citation type="submission" date="2015-09" db="EMBL/GenBank/DDBJ databases">
        <authorList>
            <consortium name="Pathogen Informatics"/>
        </authorList>
    </citation>
    <scope>NUCLEOTIDE SEQUENCE [LARGE SCALE GENOMIC DNA]</scope>
    <source>
        <strain evidence="3 4">2789STDY5834956</strain>
    </source>
</reference>
<protein>
    <submittedName>
        <fullName evidence="3">Domain of uncharacterized function (DUF955)./Antirestriction protein (ArdA)</fullName>
    </submittedName>
</protein>
<dbReference type="AlphaFoldDB" id="A0A174VB22"/>
<dbReference type="Gene3D" id="2.160.20.80">
    <property type="entry name" value="E3 ubiquitin-protein ligase SopA"/>
    <property type="match status" value="1"/>
</dbReference>
<sequence>MRKTYSKKSFEEKKKEVDNLIKNAQKKIELICNSPESLKEYLVFMSKFYKYSFNNTILIQQQFNGAMAVGSYAYWKEKGFQVNKGEKGIKILIPTRLGDRFENEKGELTLLSKANEEEKRKIEKGEFKLLEGRLVFKQGYVFDISQTNATSKDLPKIFPNKWLDGDVIDYKILYKGMENIAKQNGIKIIEPKSELGVAKGVSYTLTKEVALNPRNSQLQNVKTLLHELTHAKLHSSENFNKYSKPEKEFQAELTSYTVCSYFNIDTSEYSLRYIKNWTKGKDLKDKENLLKEVTETSKEFIEVLEDTLIKEFKKEDDKMLNKKDEKEIRKLIDEHEEWLNSKGQRGKRLDLEEKNLQGIKFINLDLRNADFKNADIRDCIIYADLKNADFSGVKINNNTKFIGSKNLNTVKFDGTTLDIIETQIREEIDKHKLDMKKLKTSKKEKNIDMDR</sequence>
<organism evidence="3 4">
    <name type="scientific">Clostridium baratii</name>
    <dbReference type="NCBI Taxonomy" id="1561"/>
    <lineage>
        <taxon>Bacteria</taxon>
        <taxon>Bacillati</taxon>
        <taxon>Bacillota</taxon>
        <taxon>Clostridia</taxon>
        <taxon>Eubacteriales</taxon>
        <taxon>Clostridiaceae</taxon>
        <taxon>Clostridium</taxon>
    </lineage>
</organism>
<feature type="domain" description="IrrE N-terminal-like" evidence="1">
    <location>
        <begin position="181"/>
        <end position="300"/>
    </location>
</feature>
<evidence type="ECO:0000313" key="4">
    <source>
        <dbReference type="Proteomes" id="UP000095563"/>
    </source>
</evidence>
<gene>
    <name evidence="3" type="ORF">ERS852568_02745</name>
</gene>
<dbReference type="Pfam" id="PF00805">
    <property type="entry name" value="Pentapeptide"/>
    <property type="match status" value="1"/>
</dbReference>
<dbReference type="Pfam" id="PF08401">
    <property type="entry name" value="ArdcN"/>
    <property type="match status" value="1"/>
</dbReference>
<dbReference type="Pfam" id="PF06114">
    <property type="entry name" value="Peptidase_M78"/>
    <property type="match status" value="1"/>
</dbReference>
<name>A0A174VB22_9CLOT</name>
<accession>A0A174VB22</accession>
<proteinExistence type="predicted"/>